<organism evidence="9 10">
    <name type="scientific">Agrobacterium bohemicum</name>
    <dbReference type="NCBI Taxonomy" id="2052828"/>
    <lineage>
        <taxon>Bacteria</taxon>
        <taxon>Pseudomonadati</taxon>
        <taxon>Pseudomonadota</taxon>
        <taxon>Alphaproteobacteria</taxon>
        <taxon>Hyphomicrobiales</taxon>
        <taxon>Rhizobiaceae</taxon>
        <taxon>Rhizobium/Agrobacterium group</taxon>
        <taxon>Agrobacterium</taxon>
    </lineage>
</organism>
<name>A0A135NY04_9HYPH</name>
<keyword evidence="2" id="KW-0805">Transcription regulation</keyword>
<dbReference type="InterPro" id="IPR005119">
    <property type="entry name" value="LysR_subst-bd"/>
</dbReference>
<dbReference type="GO" id="GO:0003700">
    <property type="term" value="F:DNA-binding transcription factor activity"/>
    <property type="evidence" value="ECO:0007669"/>
    <property type="project" value="InterPro"/>
</dbReference>
<dbReference type="GO" id="GO:0003677">
    <property type="term" value="F:DNA binding"/>
    <property type="evidence" value="ECO:0007669"/>
    <property type="project" value="UniProtKB-KW"/>
</dbReference>
<dbReference type="PROSITE" id="PS50931">
    <property type="entry name" value="HTH_LYSR"/>
    <property type="match status" value="1"/>
</dbReference>
<proteinExistence type="inferred from homology"/>
<dbReference type="SUPFAM" id="SSF46785">
    <property type="entry name" value="Winged helix' DNA-binding domain"/>
    <property type="match status" value="1"/>
</dbReference>
<gene>
    <name evidence="9" type="ORF">ATO67_13655</name>
</gene>
<keyword evidence="10" id="KW-1185">Reference proteome</keyword>
<evidence type="ECO:0000256" key="6">
    <source>
        <dbReference type="ARBA" id="ARBA00067332"/>
    </source>
</evidence>
<dbReference type="SUPFAM" id="SSF53850">
    <property type="entry name" value="Periplasmic binding protein-like II"/>
    <property type="match status" value="1"/>
</dbReference>
<keyword evidence="4" id="KW-0804">Transcription</keyword>
<dbReference type="InterPro" id="IPR000847">
    <property type="entry name" value="LysR_HTH_N"/>
</dbReference>
<dbReference type="Pfam" id="PF00126">
    <property type="entry name" value="HTH_1"/>
    <property type="match status" value="1"/>
</dbReference>
<dbReference type="EMBL" id="LNUW01000038">
    <property type="protein sequence ID" value="KXG84058.1"/>
    <property type="molecule type" value="Genomic_DNA"/>
</dbReference>
<accession>A0A135NY04</accession>
<dbReference type="Pfam" id="PF03466">
    <property type="entry name" value="LysR_substrate"/>
    <property type="match status" value="1"/>
</dbReference>
<dbReference type="InterPro" id="IPR036388">
    <property type="entry name" value="WH-like_DNA-bd_sf"/>
</dbReference>
<evidence type="ECO:0000256" key="3">
    <source>
        <dbReference type="ARBA" id="ARBA00023125"/>
    </source>
</evidence>
<comment type="similarity">
    <text evidence="1">Belongs to the LysR transcriptional regulatory family.</text>
</comment>
<evidence type="ECO:0000256" key="7">
    <source>
        <dbReference type="ARBA" id="ARBA00083243"/>
    </source>
</evidence>
<dbReference type="PANTHER" id="PTHR30537">
    <property type="entry name" value="HTH-TYPE TRANSCRIPTIONAL REGULATOR"/>
    <property type="match status" value="1"/>
</dbReference>
<dbReference type="PANTHER" id="PTHR30537:SF5">
    <property type="entry name" value="HTH-TYPE TRANSCRIPTIONAL ACTIVATOR TTDR-RELATED"/>
    <property type="match status" value="1"/>
</dbReference>
<protein>
    <recommendedName>
        <fullName evidence="6">HTH-type transcriptional regulator TtuA</fullName>
    </recommendedName>
    <alternativeName>
        <fullName evidence="7">Tartrate utilization transcriptional regulator</fullName>
    </alternativeName>
</protein>
<dbReference type="Gene3D" id="3.40.190.290">
    <property type="match status" value="1"/>
</dbReference>
<evidence type="ECO:0000313" key="9">
    <source>
        <dbReference type="EMBL" id="KXG84058.1"/>
    </source>
</evidence>
<comment type="function">
    <text evidence="5">Transcriptional regulator of the ttuABCDE tartrate utilization operon.</text>
</comment>
<comment type="caution">
    <text evidence="9">The sequence shown here is derived from an EMBL/GenBank/DDBJ whole genome shotgun (WGS) entry which is preliminary data.</text>
</comment>
<dbReference type="InterPro" id="IPR036390">
    <property type="entry name" value="WH_DNA-bd_sf"/>
</dbReference>
<keyword evidence="3" id="KW-0238">DNA-binding</keyword>
<evidence type="ECO:0000259" key="8">
    <source>
        <dbReference type="PROSITE" id="PS50931"/>
    </source>
</evidence>
<dbReference type="CDD" id="cd08422">
    <property type="entry name" value="PBP2_CrgA_like"/>
    <property type="match status" value="1"/>
</dbReference>
<feature type="domain" description="HTH lysR-type" evidence="8">
    <location>
        <begin position="1"/>
        <end position="59"/>
    </location>
</feature>
<dbReference type="FunFam" id="1.10.10.10:FF:000001">
    <property type="entry name" value="LysR family transcriptional regulator"/>
    <property type="match status" value="1"/>
</dbReference>
<dbReference type="Gene3D" id="1.10.10.10">
    <property type="entry name" value="Winged helix-like DNA-binding domain superfamily/Winged helix DNA-binding domain"/>
    <property type="match status" value="1"/>
</dbReference>
<dbReference type="AlphaFoldDB" id="A0A135NY04"/>
<dbReference type="STRING" id="2052828.ATO67_13655"/>
<sequence>MDVVSALRTFLRVAETGSFSAAALDCGLTQPAVSRQVSSLEEHYSTRLFHRSTNALSLTVEGEQMIAMAQKVIDAVEELGETASADGVMASGKVRISLPAALGLYISDRLPAFLASFPGLSVDIVFREQSSDLVGEGIDLEVRLGEVSDSSLICRRIGWTTAFLVAAPSYIQRRGMPSHLLEIPDHDCICYNRGGEGRSWSFMNGADIERVKVAPRMIFNNTGAVHRAVLAGGGLAILSHILAGEDIAAGRLVKLMPAFPPMRLPITIVYASRRNLPLRARAVLDFLVDAVGEDILMGTAEAAA</sequence>
<reference evidence="9 10" key="1">
    <citation type="submission" date="2015-11" db="EMBL/GenBank/DDBJ databases">
        <title>Draft genome sequence of Agrobacterium sp. R89-1.</title>
        <authorList>
            <person name="Zahradnik J."/>
            <person name="Kyslikova E."/>
            <person name="Palyzova A."/>
            <person name="Kyslik P."/>
        </authorList>
    </citation>
    <scope>NUCLEOTIDE SEQUENCE [LARGE SCALE GENOMIC DNA]</scope>
    <source>
        <strain evidence="9 10">R89-1</strain>
    </source>
</reference>
<evidence type="ECO:0000256" key="2">
    <source>
        <dbReference type="ARBA" id="ARBA00023015"/>
    </source>
</evidence>
<dbReference type="RefSeq" id="WP_067649972.1">
    <property type="nucleotide sequence ID" value="NZ_KQ961030.1"/>
</dbReference>
<dbReference type="Proteomes" id="UP000070498">
    <property type="component" value="Unassembled WGS sequence"/>
</dbReference>
<evidence type="ECO:0000256" key="5">
    <source>
        <dbReference type="ARBA" id="ARBA00054626"/>
    </source>
</evidence>
<evidence type="ECO:0000256" key="1">
    <source>
        <dbReference type="ARBA" id="ARBA00009437"/>
    </source>
</evidence>
<evidence type="ECO:0000256" key="4">
    <source>
        <dbReference type="ARBA" id="ARBA00023163"/>
    </source>
</evidence>
<dbReference type="InterPro" id="IPR058163">
    <property type="entry name" value="LysR-type_TF_proteobact-type"/>
</dbReference>
<dbReference type="OrthoDB" id="9786526at2"/>
<dbReference type="PRINTS" id="PR00039">
    <property type="entry name" value="HTHLYSR"/>
</dbReference>
<evidence type="ECO:0000313" key="10">
    <source>
        <dbReference type="Proteomes" id="UP000070498"/>
    </source>
</evidence>